<protein>
    <submittedName>
        <fullName evidence="4">Ribosomal protein L1</fullName>
    </submittedName>
</protein>
<dbReference type="InterPro" id="IPR023674">
    <property type="entry name" value="Ribosomal_uL1-like"/>
</dbReference>
<dbReference type="STRING" id="796925.A0A137NY61"/>
<dbReference type="OrthoDB" id="1747252at2759"/>
<comment type="similarity">
    <text evidence="1">Belongs to the universal ribosomal protein uL1 family.</text>
</comment>
<dbReference type="CDD" id="cd00403">
    <property type="entry name" value="Ribosomal_L1"/>
    <property type="match status" value="1"/>
</dbReference>
<evidence type="ECO:0000313" key="5">
    <source>
        <dbReference type="Proteomes" id="UP000070444"/>
    </source>
</evidence>
<dbReference type="PANTHER" id="PTHR36427">
    <property type="entry name" value="54S RIBOSOMAL PROTEIN L1, MITOCHONDRIAL"/>
    <property type="match status" value="1"/>
</dbReference>
<dbReference type="GO" id="GO:0005840">
    <property type="term" value="C:ribosome"/>
    <property type="evidence" value="ECO:0007669"/>
    <property type="project" value="UniProtKB-KW"/>
</dbReference>
<evidence type="ECO:0000256" key="2">
    <source>
        <dbReference type="ARBA" id="ARBA00022980"/>
    </source>
</evidence>
<sequence>MLLKTQLLTKLASVNTTRSINNTFIRSASTKKNVIKPYVNKEAQFAIELETAARMLKAVSIGKEWSSVELIVTFNRTNFNRVLLGSTLLPKPVAQETKLLVFAEGKHAEAAKEAGAHIVGGPELVLQIQDGVSMEFDRVITTTAMLKHVAKIARILGPLGLMPTVKKGNVTDDVVKAINETNAQFDFKSDNHGVVKAPIGKVNFTEQELVDNALAIVKTIHEIGQPTCKEQFVEKVYVKSSQSPAILIKDLNKRFVVEEEEE</sequence>
<name>A0A137NY61_CONC2</name>
<proteinExistence type="inferred from homology"/>
<evidence type="ECO:0000256" key="3">
    <source>
        <dbReference type="ARBA" id="ARBA00023274"/>
    </source>
</evidence>
<dbReference type="Proteomes" id="UP000070444">
    <property type="component" value="Unassembled WGS sequence"/>
</dbReference>
<dbReference type="PANTHER" id="PTHR36427:SF3">
    <property type="entry name" value="LARGE RIBOSOMAL SUBUNIT PROTEIN UL1M"/>
    <property type="match status" value="1"/>
</dbReference>
<reference evidence="4 5" key="1">
    <citation type="journal article" date="2015" name="Genome Biol. Evol.">
        <title>Phylogenomic analyses indicate that early fungi evolved digesting cell walls of algal ancestors of land plants.</title>
        <authorList>
            <person name="Chang Y."/>
            <person name="Wang S."/>
            <person name="Sekimoto S."/>
            <person name="Aerts A.L."/>
            <person name="Choi C."/>
            <person name="Clum A."/>
            <person name="LaButti K.M."/>
            <person name="Lindquist E.A."/>
            <person name="Yee Ngan C."/>
            <person name="Ohm R.A."/>
            <person name="Salamov A.A."/>
            <person name="Grigoriev I.V."/>
            <person name="Spatafora J.W."/>
            <person name="Berbee M.L."/>
        </authorList>
    </citation>
    <scope>NUCLEOTIDE SEQUENCE [LARGE SCALE GENOMIC DNA]</scope>
    <source>
        <strain evidence="4 5">NRRL 28638</strain>
    </source>
</reference>
<dbReference type="Gene3D" id="3.40.50.790">
    <property type="match status" value="1"/>
</dbReference>
<dbReference type="FunFam" id="3.40.50.790:FF:000001">
    <property type="entry name" value="50S ribosomal protein L1"/>
    <property type="match status" value="1"/>
</dbReference>
<dbReference type="SUPFAM" id="SSF56808">
    <property type="entry name" value="Ribosomal protein L1"/>
    <property type="match status" value="1"/>
</dbReference>
<accession>A0A137NY61</accession>
<dbReference type="OMA" id="KTHFKIW"/>
<dbReference type="Gene3D" id="3.30.190.20">
    <property type="match status" value="1"/>
</dbReference>
<dbReference type="AlphaFoldDB" id="A0A137NY61"/>
<gene>
    <name evidence="4" type="ORF">CONCODRAFT_86866</name>
</gene>
<dbReference type="EMBL" id="KQ964624">
    <property type="protein sequence ID" value="KXN67618.1"/>
    <property type="molecule type" value="Genomic_DNA"/>
</dbReference>
<keyword evidence="3" id="KW-0687">Ribonucleoprotein</keyword>
<keyword evidence="2 4" id="KW-0689">Ribosomal protein</keyword>
<evidence type="ECO:0000313" key="4">
    <source>
        <dbReference type="EMBL" id="KXN67618.1"/>
    </source>
</evidence>
<dbReference type="GO" id="GO:1990904">
    <property type="term" value="C:ribonucleoprotein complex"/>
    <property type="evidence" value="ECO:0007669"/>
    <property type="project" value="UniProtKB-KW"/>
</dbReference>
<evidence type="ECO:0000256" key="1">
    <source>
        <dbReference type="ARBA" id="ARBA00010531"/>
    </source>
</evidence>
<organism evidence="4 5">
    <name type="scientific">Conidiobolus coronatus (strain ATCC 28846 / CBS 209.66 / NRRL 28638)</name>
    <name type="common">Delacroixia coronata</name>
    <dbReference type="NCBI Taxonomy" id="796925"/>
    <lineage>
        <taxon>Eukaryota</taxon>
        <taxon>Fungi</taxon>
        <taxon>Fungi incertae sedis</taxon>
        <taxon>Zoopagomycota</taxon>
        <taxon>Entomophthoromycotina</taxon>
        <taxon>Entomophthoromycetes</taxon>
        <taxon>Entomophthorales</taxon>
        <taxon>Ancylistaceae</taxon>
        <taxon>Conidiobolus</taxon>
    </lineage>
</organism>
<dbReference type="Pfam" id="PF00687">
    <property type="entry name" value="Ribosomal_L1"/>
    <property type="match status" value="1"/>
</dbReference>
<dbReference type="InterPro" id="IPR028364">
    <property type="entry name" value="Ribosomal_uL1/biogenesis"/>
</dbReference>
<dbReference type="InterPro" id="IPR016095">
    <property type="entry name" value="Ribosomal_uL1_3-a/b-sand"/>
</dbReference>
<keyword evidence="5" id="KW-1185">Reference proteome</keyword>